<evidence type="ECO:0000256" key="1">
    <source>
        <dbReference type="ARBA" id="ARBA00009175"/>
    </source>
</evidence>
<reference evidence="6 7" key="1">
    <citation type="submission" date="2020-08" db="EMBL/GenBank/DDBJ databases">
        <title>Genome public.</title>
        <authorList>
            <person name="Liu C."/>
            <person name="Sun Q."/>
        </authorList>
    </citation>
    <scope>NUCLEOTIDE SEQUENCE [LARGE SCALE GENOMIC DNA]</scope>
    <source>
        <strain evidence="6 7">3_YM_SP_D4_24.mj</strain>
    </source>
</reference>
<evidence type="ECO:0000256" key="2">
    <source>
        <dbReference type="ARBA" id="ARBA00022723"/>
    </source>
</evidence>
<dbReference type="PANTHER" id="PTHR30632">
    <property type="entry name" value="MOLYBDATE-BINDING PERIPLASMIC PROTEIN"/>
    <property type="match status" value="1"/>
</dbReference>
<dbReference type="NCBIfam" id="TIGR01256">
    <property type="entry name" value="modA"/>
    <property type="match status" value="1"/>
</dbReference>
<dbReference type="InterPro" id="IPR050682">
    <property type="entry name" value="ModA/WtpA"/>
</dbReference>
<feature type="region of interest" description="Disordered" evidence="4">
    <location>
        <begin position="20"/>
        <end position="71"/>
    </location>
</feature>
<evidence type="ECO:0000256" key="5">
    <source>
        <dbReference type="SAM" id="SignalP"/>
    </source>
</evidence>
<sequence length="308" mass="32491">MKRKMMALLLSMTLGATMLAGCGSGSSDSGDSSAKDTKEDAAADETDKEEADAADETDKEEADAADETEASGEKTDVYVFIAASLKNTMEEIKANYEAEHPNVNIIYNADSSGTLQTQIEEGAQCDIFFSAATKQMDALTEEGYVIDGSVTNLLENKIVLIKPTGEETAVTGFDNITEASSLALAGEDVPVGQYARKLFENIGNLDDVMAMEINEGANVTAVLTAVAEGSNEVGVVYATDAASMADKVEVIAEATADQVDPAIYPIGLIEDKEASDAEVKAAEEFKEYVATDPAPMELLTAAGFNQIK</sequence>
<gene>
    <name evidence="6" type="primary">modA</name>
    <name evidence="6" type="ORF">H8712_13935</name>
</gene>
<comment type="similarity">
    <text evidence="1">Belongs to the bacterial solute-binding protein ModA family.</text>
</comment>
<dbReference type="RefSeq" id="WP_187559144.1">
    <property type="nucleotide sequence ID" value="NZ_JACRTP010000007.1"/>
</dbReference>
<proteinExistence type="inferred from homology"/>
<keyword evidence="7" id="KW-1185">Reference proteome</keyword>
<name>A0ABR7PE37_9FIRM</name>
<keyword evidence="3 5" id="KW-0732">Signal</keyword>
<feature type="compositionally biased region" description="Acidic residues" evidence="4">
    <location>
        <begin position="42"/>
        <end position="70"/>
    </location>
</feature>
<dbReference type="SUPFAM" id="SSF53850">
    <property type="entry name" value="Periplasmic binding protein-like II"/>
    <property type="match status" value="1"/>
</dbReference>
<evidence type="ECO:0000313" key="6">
    <source>
        <dbReference type="EMBL" id="MBC8629690.1"/>
    </source>
</evidence>
<dbReference type="Proteomes" id="UP000661649">
    <property type="component" value="Unassembled WGS sequence"/>
</dbReference>
<evidence type="ECO:0000256" key="3">
    <source>
        <dbReference type="ARBA" id="ARBA00022729"/>
    </source>
</evidence>
<keyword evidence="2" id="KW-0479">Metal-binding</keyword>
<protein>
    <submittedName>
        <fullName evidence="6">Molybdate ABC transporter substrate-binding protein</fullName>
    </submittedName>
</protein>
<feature type="signal peptide" evidence="5">
    <location>
        <begin position="1"/>
        <end position="20"/>
    </location>
</feature>
<evidence type="ECO:0000256" key="4">
    <source>
        <dbReference type="SAM" id="MobiDB-lite"/>
    </source>
</evidence>
<feature type="chain" id="PRO_5047091504" evidence="5">
    <location>
        <begin position="21"/>
        <end position="308"/>
    </location>
</feature>
<dbReference type="PROSITE" id="PS51257">
    <property type="entry name" value="PROKAR_LIPOPROTEIN"/>
    <property type="match status" value="1"/>
</dbReference>
<accession>A0ABR7PE37</accession>
<dbReference type="Gene3D" id="3.40.190.10">
    <property type="entry name" value="Periplasmic binding protein-like II"/>
    <property type="match status" value="2"/>
</dbReference>
<dbReference type="PANTHER" id="PTHR30632:SF0">
    <property type="entry name" value="SULFATE-BINDING PROTEIN"/>
    <property type="match status" value="1"/>
</dbReference>
<dbReference type="InterPro" id="IPR005950">
    <property type="entry name" value="ModA"/>
</dbReference>
<comment type="caution">
    <text evidence="6">The sequence shown here is derived from an EMBL/GenBank/DDBJ whole genome shotgun (WGS) entry which is preliminary data.</text>
</comment>
<dbReference type="Pfam" id="PF13531">
    <property type="entry name" value="SBP_bac_11"/>
    <property type="match status" value="1"/>
</dbReference>
<organism evidence="6 7">
    <name type="scientific">Blautia stercoris</name>
    <dbReference type="NCBI Taxonomy" id="871664"/>
    <lineage>
        <taxon>Bacteria</taxon>
        <taxon>Bacillati</taxon>
        <taxon>Bacillota</taxon>
        <taxon>Clostridia</taxon>
        <taxon>Lachnospirales</taxon>
        <taxon>Lachnospiraceae</taxon>
        <taxon>Blautia</taxon>
    </lineage>
</organism>
<evidence type="ECO:0000313" key="7">
    <source>
        <dbReference type="Proteomes" id="UP000661649"/>
    </source>
</evidence>
<dbReference type="EMBL" id="JACRTP010000007">
    <property type="protein sequence ID" value="MBC8629690.1"/>
    <property type="molecule type" value="Genomic_DNA"/>
</dbReference>
<dbReference type="PIRSF" id="PIRSF004846">
    <property type="entry name" value="ModA"/>
    <property type="match status" value="1"/>
</dbReference>